<evidence type="ECO:0000313" key="2">
    <source>
        <dbReference type="EMBL" id="KAE9544019.1"/>
    </source>
</evidence>
<keyword evidence="3" id="KW-1185">Reference proteome</keyword>
<sequence>MFFISILCKICTDNFPSPKFGIFSSNSSNIRSCASGCLPKTYIIQERVTELLFQFYILLFKMNKIELLQCNQYILCITIDVKLNKKFGFNHGVINRFCIIAVSLFNIFQLRIFLRVEFASHCRYTDTALLMIKGTTENATDDGVSSVVTVTAAEGNLYRDPRQAEQRDQRCALPSFIGGGMSSGEADTVLESTRTVDRYLVKPAAYYENRVTYREKPAIAPRRRRPVPVQRIGLLPYYVRRVDFADGARRLPDDGTAISMTADDVRRVLQRVYSEGVIAGGEAAATGTNFDSKLNGNTDLPEGDPFSWSALPKSGRDGGPAKERNEAMNSRLRTTGPMSAIAMRAMAMHIKINVLLSIVVGV</sequence>
<reference evidence="2 3" key="1">
    <citation type="submission" date="2019-08" db="EMBL/GenBank/DDBJ databases">
        <title>The genome of the soybean aphid Biotype 1, its phylome, world population structure and adaptation to the North American continent.</title>
        <authorList>
            <person name="Giordano R."/>
            <person name="Donthu R.K."/>
            <person name="Hernandez A.G."/>
            <person name="Wright C.L."/>
            <person name="Zimin A.V."/>
        </authorList>
    </citation>
    <scope>NUCLEOTIDE SEQUENCE [LARGE SCALE GENOMIC DNA]</scope>
    <source>
        <tissue evidence="2">Whole aphids</tissue>
    </source>
</reference>
<accession>A0A6G0U5X0</accession>
<dbReference type="EMBL" id="VYZN01000003">
    <property type="protein sequence ID" value="KAE9544019.1"/>
    <property type="molecule type" value="Genomic_DNA"/>
</dbReference>
<protein>
    <submittedName>
        <fullName evidence="2">Uncharacterized protein</fullName>
    </submittedName>
</protein>
<feature type="compositionally biased region" description="Basic and acidic residues" evidence="1">
    <location>
        <begin position="314"/>
        <end position="326"/>
    </location>
</feature>
<dbReference type="Proteomes" id="UP000475862">
    <property type="component" value="Unassembled WGS sequence"/>
</dbReference>
<dbReference type="AlphaFoldDB" id="A0A6G0U5X0"/>
<proteinExistence type="predicted"/>
<comment type="caution">
    <text evidence="2">The sequence shown here is derived from an EMBL/GenBank/DDBJ whole genome shotgun (WGS) entry which is preliminary data.</text>
</comment>
<gene>
    <name evidence="2" type="ORF">AGLY_001708</name>
</gene>
<name>A0A6G0U5X0_APHGL</name>
<dbReference type="OrthoDB" id="6626984at2759"/>
<evidence type="ECO:0000256" key="1">
    <source>
        <dbReference type="SAM" id="MobiDB-lite"/>
    </source>
</evidence>
<feature type="region of interest" description="Disordered" evidence="1">
    <location>
        <begin position="293"/>
        <end position="333"/>
    </location>
</feature>
<evidence type="ECO:0000313" key="3">
    <source>
        <dbReference type="Proteomes" id="UP000475862"/>
    </source>
</evidence>
<organism evidence="2 3">
    <name type="scientific">Aphis glycines</name>
    <name type="common">Soybean aphid</name>
    <dbReference type="NCBI Taxonomy" id="307491"/>
    <lineage>
        <taxon>Eukaryota</taxon>
        <taxon>Metazoa</taxon>
        <taxon>Ecdysozoa</taxon>
        <taxon>Arthropoda</taxon>
        <taxon>Hexapoda</taxon>
        <taxon>Insecta</taxon>
        <taxon>Pterygota</taxon>
        <taxon>Neoptera</taxon>
        <taxon>Paraneoptera</taxon>
        <taxon>Hemiptera</taxon>
        <taxon>Sternorrhyncha</taxon>
        <taxon>Aphidomorpha</taxon>
        <taxon>Aphidoidea</taxon>
        <taxon>Aphididae</taxon>
        <taxon>Aphidini</taxon>
        <taxon>Aphis</taxon>
        <taxon>Aphis</taxon>
    </lineage>
</organism>